<reference evidence="3 4" key="1">
    <citation type="submission" date="2010-07" db="EMBL/GenBank/DDBJ databases">
        <authorList>
            <person name="Muzny D."/>
            <person name="Qin X."/>
            <person name="Deng J."/>
            <person name="Jiang H."/>
            <person name="Liu Y."/>
            <person name="Qu J."/>
            <person name="Song X.-Z."/>
            <person name="Zhang L."/>
            <person name="Thornton R."/>
            <person name="Coyle M."/>
            <person name="Francisco L."/>
            <person name="Jackson L."/>
            <person name="Javaid M."/>
            <person name="Korchina V."/>
            <person name="Kovar C."/>
            <person name="Mata R."/>
            <person name="Mathew T."/>
            <person name="Ngo R."/>
            <person name="Nguyen L."/>
            <person name="Nguyen N."/>
            <person name="Okwuonu G."/>
            <person name="Ongeri F."/>
            <person name="Pham C."/>
            <person name="Simmons D."/>
            <person name="Wilczek-Boney K."/>
            <person name="Hale W."/>
            <person name="Jakkamsetti A."/>
            <person name="Pham P."/>
            <person name="Ruth R."/>
            <person name="San Lucas F."/>
            <person name="Warren J."/>
            <person name="Zhang J."/>
            <person name="Zhao Z."/>
            <person name="Zhou C."/>
            <person name="Zhu D."/>
            <person name="Lee S."/>
            <person name="Bess C."/>
            <person name="Blankenburg K."/>
            <person name="Forbes L."/>
            <person name="Fu Q."/>
            <person name="Gubbala S."/>
            <person name="Hirani K."/>
            <person name="Jayaseelan J.C."/>
            <person name="Lara F."/>
            <person name="Munidasa M."/>
            <person name="Palculict T."/>
            <person name="Patil S."/>
            <person name="Pu L.-L."/>
            <person name="Saada N."/>
            <person name="Tang L."/>
            <person name="Weissenberger G."/>
            <person name="Zhu Y."/>
            <person name="Hemphill L."/>
            <person name="Shang Y."/>
            <person name="Youmans B."/>
            <person name="Ayvaz T."/>
            <person name="Ross M."/>
            <person name="Santibanez J."/>
            <person name="Aqrawi P."/>
            <person name="Gross S."/>
            <person name="Joshi V."/>
            <person name="Fowler G."/>
            <person name="Nazareth L."/>
            <person name="Reid J."/>
            <person name="Worley K."/>
            <person name="Petrosino J."/>
            <person name="Highlander S."/>
            <person name="Gibbs R."/>
        </authorList>
    </citation>
    <scope>NUCLEOTIDE SEQUENCE [LARGE SCALE GENOMIC DNA]</scope>
    <source>
        <strain evidence="3 4">ATCC BAA-1640</strain>
    </source>
</reference>
<keyword evidence="4" id="KW-1185">Reference proteome</keyword>
<dbReference type="Pfam" id="PF07355">
    <property type="entry name" value="GRDB"/>
    <property type="match status" value="1"/>
</dbReference>
<dbReference type="EC" id="1.21.4.2" evidence="3"/>
<evidence type="ECO:0000313" key="3">
    <source>
        <dbReference type="EMBL" id="EFM25036.1"/>
    </source>
</evidence>
<evidence type="ECO:0000256" key="1">
    <source>
        <dbReference type="ARBA" id="ARBA00022933"/>
    </source>
</evidence>
<comment type="caution">
    <text evidence="3">The sequence shown here is derived from an EMBL/GenBank/DDBJ whole genome shotgun (WGS) entry which is preliminary data.</text>
</comment>
<dbReference type="GO" id="GO:0030699">
    <property type="term" value="F:glycine reductase activity"/>
    <property type="evidence" value="ECO:0007669"/>
    <property type="project" value="UniProtKB-EC"/>
</dbReference>
<dbReference type="EMBL" id="AEEH01000046">
    <property type="protein sequence ID" value="EFM25036.1"/>
    <property type="molecule type" value="Genomic_DNA"/>
</dbReference>
<name>E0NMH3_9FIRM</name>
<gene>
    <name evidence="3" type="primary">grdB3</name>
    <name evidence="3" type="ORF">HMPREF9225_1395</name>
</gene>
<keyword evidence="1" id="KW-0712">Selenocysteine</keyword>
<proteinExistence type="predicted"/>
<keyword evidence="2 3" id="KW-0560">Oxidoreductase</keyword>
<dbReference type="Proteomes" id="UP000003280">
    <property type="component" value="Unassembled WGS sequence"/>
</dbReference>
<accession>E0NMH3</accession>
<protein>
    <submittedName>
        <fullName evidence="3">Selenoprotein B, glycine/betaine/sarcosine/D-proline reductase family</fullName>
        <ecNumber evidence="3">1.21.4.2</ecNumber>
    </submittedName>
</protein>
<dbReference type="InterPro" id="IPR010187">
    <property type="entry name" value="Various_sel_PB"/>
</dbReference>
<dbReference type="STRING" id="862517.HMPREF9225_1395"/>
<dbReference type="AlphaFoldDB" id="E0NMH3"/>
<dbReference type="NCBIfam" id="TIGR01918">
    <property type="entry name" value="various_sel_PB"/>
    <property type="match status" value="1"/>
</dbReference>
<evidence type="ECO:0000256" key="2">
    <source>
        <dbReference type="ARBA" id="ARBA00023002"/>
    </source>
</evidence>
<dbReference type="eggNOG" id="COG1978">
    <property type="taxonomic scope" value="Bacteria"/>
</dbReference>
<sequence length="342" mass="37875">MKKVIYYLNQFFGQIGGEDKADFKPQVVEGPVGPAVEFNKRLESGEVTHTIICGDNYFNEHEIIAKEFIMETYNKLKPDLVVAGPAFNAGRYGMACAGVANTLKDKTTVLTGMYEENPAVEQCRLHSYIVPTGDSAATMRKAIKNMVPIAEKLLKGEEVNPDVDGYFHQGRRLTVFSEKIGARRAVDMMLKRLNNEEYETELPMPKFDKVEPAAPITNMKEAVIALVTTGGIVPEGNPDRLQSASAQKWVKYDISDLDELKGKFVTIHGGFDPVYCNAKADRIAPLDELTRLKKEGKIGGVYKYFYSTTGTGTSVANSERFGQEIGKELYDARVDGVIMTST</sequence>
<dbReference type="HOGENOM" id="CLU_053106_0_0_9"/>
<organism evidence="3 4">
    <name type="scientific">Peptoniphilus duerdenii ATCC BAA-1640</name>
    <dbReference type="NCBI Taxonomy" id="862517"/>
    <lineage>
        <taxon>Bacteria</taxon>
        <taxon>Bacillati</taxon>
        <taxon>Bacillota</taxon>
        <taxon>Tissierellia</taxon>
        <taxon>Tissierellales</taxon>
        <taxon>Peptoniphilaceae</taxon>
        <taxon>Peptoniphilus</taxon>
    </lineage>
</organism>
<evidence type="ECO:0000313" key="4">
    <source>
        <dbReference type="Proteomes" id="UP000003280"/>
    </source>
</evidence>